<proteinExistence type="predicted"/>
<feature type="transmembrane region" description="Helical" evidence="1">
    <location>
        <begin position="6"/>
        <end position="31"/>
    </location>
</feature>
<keyword evidence="1" id="KW-0472">Membrane</keyword>
<keyword evidence="1" id="KW-0812">Transmembrane</keyword>
<dbReference type="AlphaFoldDB" id="A0A2Z4HG28"/>
<keyword evidence="2" id="KW-0934">Plastid</keyword>
<reference evidence="2" key="1">
    <citation type="journal article" date="2018" name="Adv. Bot. Res.">
        <title>Chapter Four - Comparative Plastid Genomics of Glaucophytes species.</title>
        <authorList>
            <person name="Reyes-Prieto A."/>
            <person name="Russell S."/>
            <person name="Figueroa-Martinez F."/>
            <person name="Jackson C."/>
        </authorList>
    </citation>
    <scope>NUCLEOTIDE SEQUENCE</scope>
    <source>
        <strain evidence="2">NIES-764</strain>
    </source>
</reference>
<name>A0A2Z4HG28_9EUKA</name>
<protein>
    <submittedName>
        <fullName evidence="2">Uncharacterized protein</fullName>
    </submittedName>
</protein>
<evidence type="ECO:0000256" key="1">
    <source>
        <dbReference type="SAM" id="Phobius"/>
    </source>
</evidence>
<evidence type="ECO:0000313" key="2">
    <source>
        <dbReference type="EMBL" id="AWW13749.1"/>
    </source>
</evidence>
<geneLocation type="plastid" evidence="2"/>
<organism evidence="2">
    <name type="scientific">Cyanophora sudae</name>
    <dbReference type="NCBI Taxonomy" id="1522369"/>
    <lineage>
        <taxon>Eukaryota</taxon>
        <taxon>Glaucocystophyceae</taxon>
        <taxon>Cyanophorales</taxon>
        <taxon>Cyanophoraceae</taxon>
        <taxon>Cyanophora</taxon>
    </lineage>
</organism>
<dbReference type="EMBL" id="MG601102">
    <property type="protein sequence ID" value="AWW13749.1"/>
    <property type="molecule type" value="Genomic_DNA"/>
</dbReference>
<gene>
    <name evidence="2" type="primary">orf10</name>
</gene>
<dbReference type="GeneID" id="37543728"/>
<dbReference type="RefSeq" id="YP_009504494.1">
    <property type="nucleotide sequence ID" value="NC_038215.1"/>
</dbReference>
<keyword evidence="1" id="KW-1133">Transmembrane helix</keyword>
<accession>A0A2Z4HG28</accession>
<sequence>MLKFNIIKLLIFFIKNKYIIFLFLKFLLYLFNHTI</sequence>